<dbReference type="Gene3D" id="3.80.10.10">
    <property type="entry name" value="Ribonuclease Inhibitor"/>
    <property type="match status" value="1"/>
</dbReference>
<accession>A0A163JQB5</accession>
<comment type="caution">
    <text evidence="1">The sequence shown here is derived from an EMBL/GenBank/DDBJ whole genome shotgun (WGS) entry which is preliminary data.</text>
</comment>
<protein>
    <submittedName>
        <fullName evidence="1">Uncharacterized protein</fullName>
    </submittedName>
</protein>
<reference evidence="1 2" key="1">
    <citation type="journal article" date="2016" name="Sci. Rep.">
        <title>Draft genome sequencing and secretome analysis of fungal phytopathogen Ascochyta rabiei provides insight into the necrotrophic effector repertoire.</title>
        <authorList>
            <person name="Verma S."/>
            <person name="Gazara R.K."/>
            <person name="Nizam S."/>
            <person name="Parween S."/>
            <person name="Chattopadhyay D."/>
            <person name="Verma P.K."/>
        </authorList>
    </citation>
    <scope>NUCLEOTIDE SEQUENCE [LARGE SCALE GENOMIC DNA]</scope>
    <source>
        <strain evidence="1 2">ArDII</strain>
    </source>
</reference>
<dbReference type="Proteomes" id="UP000076837">
    <property type="component" value="Unassembled WGS sequence"/>
</dbReference>
<sequence length="298" mass="32737">MAASSAPAKSLNTIEGDRELTVRICDITAAGAMLQRVLELGERAAKIGHVCVDTASYFRAREKGRGLECSAERGIGSWNESTADTKMDPTSIAALLCAPITAILTTITSRAGSLTSLTWPASSHTDRRFTRPLSFWEALYTHAPSLEKLHLDFFRHEVQVFSRPPAGVKFGKLKELRLDASSAHGDGGSTVDELLGSCENIEVLGFKWPPCDLPSCQIKGVSWGWTFPKLRQLSILGWNIAPAAYTEFLGRHPNIRYLDERIDGPYDEDGKGYTTVQLPTTALPNLSTLKKAYTYTWS</sequence>
<evidence type="ECO:0000313" key="2">
    <source>
        <dbReference type="Proteomes" id="UP000076837"/>
    </source>
</evidence>
<evidence type="ECO:0000313" key="1">
    <source>
        <dbReference type="EMBL" id="KZM26513.1"/>
    </source>
</evidence>
<proteinExistence type="predicted"/>
<dbReference type="SUPFAM" id="SSF52047">
    <property type="entry name" value="RNI-like"/>
    <property type="match status" value="1"/>
</dbReference>
<organism evidence="1 2">
    <name type="scientific">Didymella rabiei</name>
    <name type="common">Chickpea ascochyta blight fungus</name>
    <name type="synonym">Mycosphaerella rabiei</name>
    <dbReference type="NCBI Taxonomy" id="5454"/>
    <lineage>
        <taxon>Eukaryota</taxon>
        <taxon>Fungi</taxon>
        <taxon>Dikarya</taxon>
        <taxon>Ascomycota</taxon>
        <taxon>Pezizomycotina</taxon>
        <taxon>Dothideomycetes</taxon>
        <taxon>Pleosporomycetidae</taxon>
        <taxon>Pleosporales</taxon>
        <taxon>Pleosporineae</taxon>
        <taxon>Didymellaceae</taxon>
        <taxon>Ascochyta</taxon>
    </lineage>
</organism>
<dbReference type="EMBL" id="JYNV01000103">
    <property type="protein sequence ID" value="KZM26513.1"/>
    <property type="molecule type" value="Genomic_DNA"/>
</dbReference>
<gene>
    <name evidence="1" type="ORF">ST47_g2329</name>
</gene>
<dbReference type="OrthoDB" id="3929397at2759"/>
<name>A0A163JQB5_DIDRA</name>
<dbReference type="InterPro" id="IPR032675">
    <property type="entry name" value="LRR_dom_sf"/>
</dbReference>
<keyword evidence="2" id="KW-1185">Reference proteome</keyword>
<dbReference type="AlphaFoldDB" id="A0A163JQB5"/>